<keyword evidence="2" id="KW-1185">Reference proteome</keyword>
<evidence type="ECO:0000313" key="2">
    <source>
        <dbReference type="Proteomes" id="UP001187415"/>
    </source>
</evidence>
<evidence type="ECO:0000313" key="1">
    <source>
        <dbReference type="EMBL" id="KAK2851608.1"/>
    </source>
</evidence>
<dbReference type="AlphaFoldDB" id="A0AA88T2D5"/>
<name>A0AA88T2D5_CHASR</name>
<dbReference type="EMBL" id="JAUPFM010000005">
    <property type="protein sequence ID" value="KAK2851608.1"/>
    <property type="molecule type" value="Genomic_DNA"/>
</dbReference>
<gene>
    <name evidence="1" type="ORF">Q5P01_007884</name>
</gene>
<comment type="caution">
    <text evidence="1">The sequence shown here is derived from an EMBL/GenBank/DDBJ whole genome shotgun (WGS) entry which is preliminary data.</text>
</comment>
<protein>
    <submittedName>
        <fullName evidence="1">Uncharacterized protein</fullName>
    </submittedName>
</protein>
<accession>A0AA88T2D5</accession>
<sequence length="76" mass="8363">MGNTFPRAHRWIKLFKADEISPIRPGIVRGLCWRTASPSGRCRYSSLNQHVGESSHGTNDLEAEVTELVNCHGTGG</sequence>
<reference evidence="1" key="1">
    <citation type="submission" date="2023-07" db="EMBL/GenBank/DDBJ databases">
        <title>Chromosome-level Genome Assembly of Striped Snakehead (Channa striata).</title>
        <authorList>
            <person name="Liu H."/>
        </authorList>
    </citation>
    <scope>NUCLEOTIDE SEQUENCE</scope>
    <source>
        <strain evidence="1">Gz</strain>
        <tissue evidence="1">Muscle</tissue>
    </source>
</reference>
<dbReference type="Proteomes" id="UP001187415">
    <property type="component" value="Unassembled WGS sequence"/>
</dbReference>
<proteinExistence type="predicted"/>
<organism evidence="1 2">
    <name type="scientific">Channa striata</name>
    <name type="common">Snakehead murrel</name>
    <name type="synonym">Ophicephalus striatus</name>
    <dbReference type="NCBI Taxonomy" id="64152"/>
    <lineage>
        <taxon>Eukaryota</taxon>
        <taxon>Metazoa</taxon>
        <taxon>Chordata</taxon>
        <taxon>Craniata</taxon>
        <taxon>Vertebrata</taxon>
        <taxon>Euteleostomi</taxon>
        <taxon>Actinopterygii</taxon>
        <taxon>Neopterygii</taxon>
        <taxon>Teleostei</taxon>
        <taxon>Neoteleostei</taxon>
        <taxon>Acanthomorphata</taxon>
        <taxon>Anabantaria</taxon>
        <taxon>Anabantiformes</taxon>
        <taxon>Channoidei</taxon>
        <taxon>Channidae</taxon>
        <taxon>Channa</taxon>
    </lineage>
</organism>